<organism evidence="1 2">
    <name type="scientific">Gallibacterium melopsittaci</name>
    <dbReference type="NCBI Taxonomy" id="516063"/>
    <lineage>
        <taxon>Bacteria</taxon>
        <taxon>Pseudomonadati</taxon>
        <taxon>Pseudomonadota</taxon>
        <taxon>Gammaproteobacteria</taxon>
        <taxon>Pasteurellales</taxon>
        <taxon>Pasteurellaceae</taxon>
        <taxon>Gallibacterium</taxon>
    </lineage>
</organism>
<dbReference type="RefSeq" id="WP_382373477.1">
    <property type="nucleotide sequence ID" value="NZ_JBHLWA010000013.1"/>
</dbReference>
<protein>
    <recommendedName>
        <fullName evidence="3">Competence protein ComA</fullName>
    </recommendedName>
</protein>
<gene>
    <name evidence="1" type="ORF">ACFFHT_03370</name>
</gene>
<keyword evidence="2" id="KW-1185">Reference proteome</keyword>
<accession>A0ABV6HUP8</accession>
<dbReference type="Proteomes" id="UP001589769">
    <property type="component" value="Unassembled WGS sequence"/>
</dbReference>
<sequence>MKVAFPLRKKGKKHTVRVGVYFISNCFYYSFFTIEQQFISGITEDIGQLTTLLVKQYHYTKQQILYVSVLPMHLVWRTRYHYPQKTTQYLLEQQVYHLLETDLPHDGSPIWFDYLYQDDYLELYVVKQQNAEQEIEKYLPLQLNVLDVFSRVLLRAFRYLINKKSSETVLYCYYAEQCIFLLDSPYKTEILVIQEDFPNGWEKFTTSFNVKFSTCVLFQSEKRKSEDITAVINYENVQQLSTLSEGELISLGCALWGQNEQ</sequence>
<reference evidence="1 2" key="1">
    <citation type="submission" date="2024-09" db="EMBL/GenBank/DDBJ databases">
        <authorList>
            <person name="Sun Q."/>
            <person name="Mori K."/>
        </authorList>
    </citation>
    <scope>NUCLEOTIDE SEQUENCE [LARGE SCALE GENOMIC DNA]</scope>
    <source>
        <strain evidence="1 2">CCM 7538</strain>
    </source>
</reference>
<comment type="caution">
    <text evidence="1">The sequence shown here is derived from an EMBL/GenBank/DDBJ whole genome shotgun (WGS) entry which is preliminary data.</text>
</comment>
<evidence type="ECO:0000313" key="2">
    <source>
        <dbReference type="Proteomes" id="UP001589769"/>
    </source>
</evidence>
<evidence type="ECO:0000313" key="1">
    <source>
        <dbReference type="EMBL" id="MFC0322606.1"/>
    </source>
</evidence>
<dbReference type="EMBL" id="JBHLWA010000013">
    <property type="protein sequence ID" value="MFC0322606.1"/>
    <property type="molecule type" value="Genomic_DNA"/>
</dbReference>
<evidence type="ECO:0008006" key="3">
    <source>
        <dbReference type="Google" id="ProtNLM"/>
    </source>
</evidence>
<proteinExistence type="predicted"/>
<name>A0ABV6HUP8_9PAST</name>